<dbReference type="EMBL" id="CAJNNV010024404">
    <property type="protein sequence ID" value="CAE8609774.1"/>
    <property type="molecule type" value="Genomic_DNA"/>
</dbReference>
<dbReference type="AlphaFoldDB" id="A0A813FAD1"/>
<evidence type="ECO:0000313" key="1">
    <source>
        <dbReference type="EMBL" id="CAE8609774.1"/>
    </source>
</evidence>
<name>A0A813FAD1_POLGL</name>
<keyword evidence="2" id="KW-1185">Reference proteome</keyword>
<organism evidence="1 2">
    <name type="scientific">Polarella glacialis</name>
    <name type="common">Dinoflagellate</name>
    <dbReference type="NCBI Taxonomy" id="89957"/>
    <lineage>
        <taxon>Eukaryota</taxon>
        <taxon>Sar</taxon>
        <taxon>Alveolata</taxon>
        <taxon>Dinophyceae</taxon>
        <taxon>Suessiales</taxon>
        <taxon>Suessiaceae</taxon>
        <taxon>Polarella</taxon>
    </lineage>
</organism>
<gene>
    <name evidence="1" type="ORF">PGLA1383_LOCUS27601</name>
</gene>
<sequence>MIDQNWAMGQNVSLARGTENWKAPRVMLGRAVWATFDCGDLLAVPVEMRMPTGCVGLLSHEFLQVLDMELDISAERARVVKAPQDSSTELPFDTKGLRKIPLETFESSVQGMPVPLMTAPLQIRLQGGVFQVTCTAVFDLSSGSACSESTISGLELNDVDYCAEKLEIQIPGGSSQVLRQANLSLAIGAGQDGPVAVEAALCIGHPALQKLGLLSAKPCAIVGVDLLRRAPFILSPRLGALWMHH</sequence>
<evidence type="ECO:0000313" key="2">
    <source>
        <dbReference type="Proteomes" id="UP000654075"/>
    </source>
</evidence>
<proteinExistence type="predicted"/>
<dbReference type="Proteomes" id="UP000654075">
    <property type="component" value="Unassembled WGS sequence"/>
</dbReference>
<accession>A0A813FAD1</accession>
<reference evidence="1" key="1">
    <citation type="submission" date="2021-02" db="EMBL/GenBank/DDBJ databases">
        <authorList>
            <person name="Dougan E. K."/>
            <person name="Rhodes N."/>
            <person name="Thang M."/>
            <person name="Chan C."/>
        </authorList>
    </citation>
    <scope>NUCLEOTIDE SEQUENCE</scope>
</reference>
<protein>
    <submittedName>
        <fullName evidence="1">Uncharacterized protein</fullName>
    </submittedName>
</protein>
<comment type="caution">
    <text evidence="1">The sequence shown here is derived from an EMBL/GenBank/DDBJ whole genome shotgun (WGS) entry which is preliminary data.</text>
</comment>